<accession>A0ABY4DG21</accession>
<dbReference type="InterPro" id="IPR003719">
    <property type="entry name" value="Phenazine_PhzF-like"/>
</dbReference>
<evidence type="ECO:0000313" key="3">
    <source>
        <dbReference type="Proteomes" id="UP000829708"/>
    </source>
</evidence>
<organism evidence="2 3">
    <name type="scientific">Sphaerochaeta associata</name>
    <dbReference type="NCBI Taxonomy" id="1129264"/>
    <lineage>
        <taxon>Bacteria</taxon>
        <taxon>Pseudomonadati</taxon>
        <taxon>Spirochaetota</taxon>
        <taxon>Spirochaetia</taxon>
        <taxon>Spirochaetales</taxon>
        <taxon>Sphaerochaetaceae</taxon>
        <taxon>Sphaerochaeta</taxon>
    </lineage>
</organism>
<keyword evidence="3" id="KW-1185">Reference proteome</keyword>
<dbReference type="EMBL" id="CP094929">
    <property type="protein sequence ID" value="UOM52747.1"/>
    <property type="molecule type" value="Genomic_DNA"/>
</dbReference>
<evidence type="ECO:0000313" key="2">
    <source>
        <dbReference type="EMBL" id="UOM52747.1"/>
    </source>
</evidence>
<dbReference type="Gene3D" id="3.10.310.10">
    <property type="entry name" value="Diaminopimelate Epimerase, Chain A, domain 1"/>
    <property type="match status" value="2"/>
</dbReference>
<evidence type="ECO:0000256" key="1">
    <source>
        <dbReference type="ARBA" id="ARBA00008270"/>
    </source>
</evidence>
<dbReference type="PANTHER" id="PTHR13774">
    <property type="entry name" value="PHENAZINE BIOSYNTHESIS PROTEIN"/>
    <property type="match status" value="1"/>
</dbReference>
<reference evidence="3" key="1">
    <citation type="journal article" date="2024" name="J Bioinform Genom">
        <title>Complete genome sequence of the type strain bacterium Sphaerochaeta associata GLS2t (VKM B-2742)t.</title>
        <authorList>
            <person name="Troshina O.Y."/>
            <person name="Tepeeva A.N."/>
            <person name="Arzamasceva V.O."/>
            <person name="Whitman W.B."/>
            <person name="Varghese N."/>
            <person name="Shapiro N."/>
            <person name="Woyke T."/>
            <person name="Kripides N.C."/>
            <person name="Vasilenko O.V."/>
        </authorList>
    </citation>
    <scope>NUCLEOTIDE SEQUENCE [LARGE SCALE GENOMIC DNA]</scope>
    <source>
        <strain evidence="3">GLS2T</strain>
    </source>
</reference>
<sequence>MICNRFPTTGTMLKITQEMKQYETIFLRKTGDCEYRARIFTKDEELDFAGHPILGAAAVVQMMSGRARRTEIRFHLNCKDVIVCSTTINDRREYVCSMNQGSAQSIGRIAPSDYPKLIAPLGLHMGDLASSYPLQVVTTGLPYLIVPIRSGLERAGIVSNDYESLLLSYGAKFAYVFDIAAMEGRTWDFSGLEDVATGSAAGPVGAYLCEHSVCPEGQEMIIHQGRFLGRPSELRVLKEKETGNIFVSGNVSIVAKGTFYDR</sequence>
<dbReference type="NCBIfam" id="TIGR00654">
    <property type="entry name" value="PhzF_family"/>
    <property type="match status" value="1"/>
</dbReference>
<dbReference type="Pfam" id="PF02567">
    <property type="entry name" value="PhzC-PhzF"/>
    <property type="match status" value="1"/>
</dbReference>
<dbReference type="PIRSF" id="PIRSF016184">
    <property type="entry name" value="PhzC_PhzF"/>
    <property type="match status" value="1"/>
</dbReference>
<protein>
    <submittedName>
        <fullName evidence="2">PhzF family phenazine biosynthesis protein</fullName>
    </submittedName>
</protein>
<dbReference type="SUPFAM" id="SSF54506">
    <property type="entry name" value="Diaminopimelate epimerase-like"/>
    <property type="match status" value="1"/>
</dbReference>
<dbReference type="Proteomes" id="UP000829708">
    <property type="component" value="Chromosome"/>
</dbReference>
<proteinExistence type="inferred from homology"/>
<name>A0ABY4DG21_9SPIR</name>
<comment type="similarity">
    <text evidence="1">Belongs to the PhzF family.</text>
</comment>
<dbReference type="PANTHER" id="PTHR13774:SF32">
    <property type="entry name" value="ANTISENSE-ENHANCING SEQUENCE 1"/>
    <property type="match status" value="1"/>
</dbReference>
<gene>
    <name evidence="2" type="ORF">MUG09_00685</name>
</gene>